<dbReference type="InParanoid" id="C8VJE6"/>
<dbReference type="GeneID" id="74896967"/>
<dbReference type="Proteomes" id="UP000000560">
    <property type="component" value="Chromosome VI"/>
</dbReference>
<keyword evidence="3" id="KW-1185">Reference proteome</keyword>
<dbReference type="AlphaFoldDB" id="C8VJE6"/>
<protein>
    <submittedName>
        <fullName evidence="2">Uncharacterized protein</fullName>
    </submittedName>
</protein>
<accession>C8VJE6</accession>
<dbReference type="RefSeq" id="XP_050468521.1">
    <property type="nucleotide sequence ID" value="XM_050612618.1"/>
</dbReference>
<name>C8VJE6_EMENI</name>
<feature type="region of interest" description="Disordered" evidence="1">
    <location>
        <begin position="46"/>
        <end position="65"/>
    </location>
</feature>
<reference evidence="3" key="2">
    <citation type="journal article" date="2009" name="Fungal Genet. Biol.">
        <title>The 2008 update of the Aspergillus nidulans genome annotation: a community effort.</title>
        <authorList>
            <person name="Wortman J.R."/>
            <person name="Gilsenan J.M."/>
            <person name="Joardar V."/>
            <person name="Deegan J."/>
            <person name="Clutterbuck J."/>
            <person name="Andersen M.R."/>
            <person name="Archer D."/>
            <person name="Bencina M."/>
            <person name="Braus G."/>
            <person name="Coutinho P."/>
            <person name="von Dohren H."/>
            <person name="Doonan J."/>
            <person name="Driessen A.J."/>
            <person name="Durek P."/>
            <person name="Espeso E."/>
            <person name="Fekete E."/>
            <person name="Flipphi M."/>
            <person name="Estrada C.G."/>
            <person name="Geysens S."/>
            <person name="Goldman G."/>
            <person name="de Groot P.W."/>
            <person name="Hansen K."/>
            <person name="Harris S.D."/>
            <person name="Heinekamp T."/>
            <person name="Helmstaedt K."/>
            <person name="Henrissat B."/>
            <person name="Hofmann G."/>
            <person name="Homan T."/>
            <person name="Horio T."/>
            <person name="Horiuchi H."/>
            <person name="James S."/>
            <person name="Jones M."/>
            <person name="Karaffa L."/>
            <person name="Karanyi Z."/>
            <person name="Kato M."/>
            <person name="Keller N."/>
            <person name="Kelly D.E."/>
            <person name="Kiel J.A."/>
            <person name="Kim J.M."/>
            <person name="van der Klei I.J."/>
            <person name="Klis F.M."/>
            <person name="Kovalchuk A."/>
            <person name="Krasevec N."/>
            <person name="Kubicek C.P."/>
            <person name="Liu B."/>
            <person name="Maccabe A."/>
            <person name="Meyer V."/>
            <person name="Mirabito P."/>
            <person name="Miskei M."/>
            <person name="Mos M."/>
            <person name="Mullins J."/>
            <person name="Nelson D.R."/>
            <person name="Nielsen J."/>
            <person name="Oakley B.R."/>
            <person name="Osmani S.A."/>
            <person name="Pakula T."/>
            <person name="Paszewski A."/>
            <person name="Paulsen I."/>
            <person name="Pilsyk S."/>
            <person name="Pocsi I."/>
            <person name="Punt P.J."/>
            <person name="Ram A.F."/>
            <person name="Ren Q."/>
            <person name="Robellet X."/>
            <person name="Robson G."/>
            <person name="Seiboth B."/>
            <person name="van Solingen P."/>
            <person name="Specht T."/>
            <person name="Sun J."/>
            <person name="Taheri-Talesh N."/>
            <person name="Takeshita N."/>
            <person name="Ussery D."/>
            <person name="vanKuyk P.A."/>
            <person name="Visser H."/>
            <person name="van de Vondervoort P.J."/>
            <person name="de Vries R.P."/>
            <person name="Walton J."/>
            <person name="Xiang X."/>
            <person name="Xiong Y."/>
            <person name="Zeng A.P."/>
            <person name="Brandt B.W."/>
            <person name="Cornell M.J."/>
            <person name="van den Hondel C.A."/>
            <person name="Visser J."/>
            <person name="Oliver S.G."/>
            <person name="Turner G."/>
        </authorList>
    </citation>
    <scope>GENOME REANNOTATION</scope>
    <source>
        <strain evidence="3">FGSC A4 / ATCC 38163 / CBS 112.46 / NRRL 194 / M139</strain>
    </source>
</reference>
<sequence>MGKEGVRERIRTLLDPQPSMPRKAAAEAASDSDSIVCLIEKEPRRPQKIEAAQLPYNGLSSPPSS</sequence>
<dbReference type="KEGG" id="ani:ANIA_11370"/>
<evidence type="ECO:0000256" key="1">
    <source>
        <dbReference type="SAM" id="MobiDB-lite"/>
    </source>
</evidence>
<dbReference type="HOGENOM" id="CLU_2849672_0_0_1"/>
<reference evidence="3" key="1">
    <citation type="journal article" date="2005" name="Nature">
        <title>Sequencing of Aspergillus nidulans and comparative analysis with A. fumigatus and A. oryzae.</title>
        <authorList>
            <person name="Galagan J.E."/>
            <person name="Calvo S.E."/>
            <person name="Cuomo C."/>
            <person name="Ma L.J."/>
            <person name="Wortman J.R."/>
            <person name="Batzoglou S."/>
            <person name="Lee S.I."/>
            <person name="Basturkmen M."/>
            <person name="Spevak C.C."/>
            <person name="Clutterbuck J."/>
            <person name="Kapitonov V."/>
            <person name="Jurka J."/>
            <person name="Scazzocchio C."/>
            <person name="Farman M."/>
            <person name="Butler J."/>
            <person name="Purcell S."/>
            <person name="Harris S."/>
            <person name="Braus G.H."/>
            <person name="Draht O."/>
            <person name="Busch S."/>
            <person name="D'Enfert C."/>
            <person name="Bouchier C."/>
            <person name="Goldman G.H."/>
            <person name="Bell-Pedersen D."/>
            <person name="Griffiths-Jones S."/>
            <person name="Doonan J.H."/>
            <person name="Yu J."/>
            <person name="Vienken K."/>
            <person name="Pain A."/>
            <person name="Freitag M."/>
            <person name="Selker E.U."/>
            <person name="Archer D.B."/>
            <person name="Penalva M.A."/>
            <person name="Oakley B.R."/>
            <person name="Momany M."/>
            <person name="Tanaka T."/>
            <person name="Kumagai T."/>
            <person name="Asai K."/>
            <person name="Machida M."/>
            <person name="Nierman W.C."/>
            <person name="Denning D.W."/>
            <person name="Caddick M."/>
            <person name="Hynes M."/>
            <person name="Paoletti M."/>
            <person name="Fischer R."/>
            <person name="Miller B."/>
            <person name="Dyer P."/>
            <person name="Sachs M.S."/>
            <person name="Osmani S.A."/>
            <person name="Birren B.W."/>
        </authorList>
    </citation>
    <scope>NUCLEOTIDE SEQUENCE [LARGE SCALE GENOMIC DNA]</scope>
    <source>
        <strain evidence="3">FGSC A4 / ATCC 38163 / CBS 112.46 / NRRL 194 / M139</strain>
    </source>
</reference>
<feature type="compositionally biased region" description="Basic and acidic residues" evidence="1">
    <location>
        <begin position="1"/>
        <end position="12"/>
    </location>
</feature>
<organism evidence="2 3">
    <name type="scientific">Emericella nidulans (strain FGSC A4 / ATCC 38163 / CBS 112.46 / NRRL 194 / M139)</name>
    <name type="common">Aspergillus nidulans</name>
    <dbReference type="NCBI Taxonomy" id="227321"/>
    <lineage>
        <taxon>Eukaryota</taxon>
        <taxon>Fungi</taxon>
        <taxon>Dikarya</taxon>
        <taxon>Ascomycota</taxon>
        <taxon>Pezizomycotina</taxon>
        <taxon>Eurotiomycetes</taxon>
        <taxon>Eurotiomycetidae</taxon>
        <taxon>Eurotiales</taxon>
        <taxon>Aspergillaceae</taxon>
        <taxon>Aspergillus</taxon>
        <taxon>Aspergillus subgen. Nidulantes</taxon>
    </lineage>
</organism>
<gene>
    <name evidence="2" type="ORF">ANIA_11370</name>
</gene>
<evidence type="ECO:0000313" key="3">
    <source>
        <dbReference type="Proteomes" id="UP000000560"/>
    </source>
</evidence>
<evidence type="ECO:0000313" key="2">
    <source>
        <dbReference type="EMBL" id="CBF83897.1"/>
    </source>
</evidence>
<dbReference type="EMBL" id="BN001306">
    <property type="protein sequence ID" value="CBF83897.1"/>
    <property type="molecule type" value="Genomic_DNA"/>
</dbReference>
<feature type="region of interest" description="Disordered" evidence="1">
    <location>
        <begin position="1"/>
        <end position="32"/>
    </location>
</feature>
<proteinExistence type="predicted"/>